<evidence type="ECO:0000313" key="4">
    <source>
        <dbReference type="Proteomes" id="UP000291343"/>
    </source>
</evidence>
<dbReference type="PANTHER" id="PTHR10174:SF212">
    <property type="entry name" value="MIP26555P1"/>
    <property type="match status" value="1"/>
</dbReference>
<dbReference type="Gene3D" id="1.10.8.20">
    <property type="entry name" value="N-terminal domain of phosphatidylinositol transfer protein sec14p"/>
    <property type="match status" value="1"/>
</dbReference>
<keyword evidence="1" id="KW-0175">Coiled coil</keyword>
<dbReference type="Gene3D" id="1.20.5.1200">
    <property type="entry name" value="Alpha-tocopherol transfer"/>
    <property type="match status" value="1"/>
</dbReference>
<evidence type="ECO:0000256" key="1">
    <source>
        <dbReference type="SAM" id="Coils"/>
    </source>
</evidence>
<gene>
    <name evidence="3" type="ORF">LSTR_LSTR008510</name>
</gene>
<dbReference type="PRINTS" id="PR00180">
    <property type="entry name" value="CRETINALDHBP"/>
</dbReference>
<dbReference type="SMR" id="A0A482WSE1"/>
<sequence>MCTRTMLIRVPGESEHKPAPPQMDHIDRRFRLENEPMTAETKLIAERELRETDDRAKEAINELRTMLREQQKLYFDDSDEMLRVFLRPTKYYPDSAMDLMKRVADFKEKNIELLKNLSAESDKKALVENKVVNVLVNRDQKGRRVLVVNIGKNWDVKKVKSDQLFRLFYLIHLAAMMEPETQVRGVVVLLDFDGLSLSQAWAMDLAFSSRLLNFIQFAMPLRLKEVHIVREPGVFKLVWGVFQSFVNKKLSARLHRHGSNFKALHEFIDPAHLPADYGGSLPKIDYSSKDWYPTLCTIDSHIRAWMSYGNVKKE</sequence>
<dbReference type="InterPro" id="IPR036865">
    <property type="entry name" value="CRAL-TRIO_dom_sf"/>
</dbReference>
<organism evidence="3 4">
    <name type="scientific">Laodelphax striatellus</name>
    <name type="common">Small brown planthopper</name>
    <name type="synonym">Delphax striatella</name>
    <dbReference type="NCBI Taxonomy" id="195883"/>
    <lineage>
        <taxon>Eukaryota</taxon>
        <taxon>Metazoa</taxon>
        <taxon>Ecdysozoa</taxon>
        <taxon>Arthropoda</taxon>
        <taxon>Hexapoda</taxon>
        <taxon>Insecta</taxon>
        <taxon>Pterygota</taxon>
        <taxon>Neoptera</taxon>
        <taxon>Paraneoptera</taxon>
        <taxon>Hemiptera</taxon>
        <taxon>Auchenorrhyncha</taxon>
        <taxon>Fulgoroidea</taxon>
        <taxon>Delphacidae</taxon>
        <taxon>Criomorphinae</taxon>
        <taxon>Laodelphax</taxon>
    </lineage>
</organism>
<name>A0A482WSE1_LAOST</name>
<dbReference type="OrthoDB" id="75724at2759"/>
<dbReference type="AlphaFoldDB" id="A0A482WSE1"/>
<dbReference type="Pfam" id="PF00650">
    <property type="entry name" value="CRAL_TRIO"/>
    <property type="match status" value="1"/>
</dbReference>
<protein>
    <recommendedName>
        <fullName evidence="2">CRAL-TRIO domain-containing protein</fullName>
    </recommendedName>
</protein>
<reference evidence="3 4" key="1">
    <citation type="journal article" date="2017" name="Gigascience">
        <title>Genome sequence of the small brown planthopper, Laodelphax striatellus.</title>
        <authorList>
            <person name="Zhu J."/>
            <person name="Jiang F."/>
            <person name="Wang X."/>
            <person name="Yang P."/>
            <person name="Bao Y."/>
            <person name="Zhao W."/>
            <person name="Wang W."/>
            <person name="Lu H."/>
            <person name="Wang Q."/>
            <person name="Cui N."/>
            <person name="Li J."/>
            <person name="Chen X."/>
            <person name="Luo L."/>
            <person name="Yu J."/>
            <person name="Kang L."/>
            <person name="Cui F."/>
        </authorList>
    </citation>
    <scope>NUCLEOTIDE SEQUENCE [LARGE SCALE GENOMIC DNA]</scope>
    <source>
        <strain evidence="3">Lst14</strain>
    </source>
</reference>
<dbReference type="EMBL" id="QKKF02027198">
    <property type="protein sequence ID" value="RZF35940.1"/>
    <property type="molecule type" value="Genomic_DNA"/>
</dbReference>
<dbReference type="SMART" id="SM00516">
    <property type="entry name" value="SEC14"/>
    <property type="match status" value="1"/>
</dbReference>
<accession>A0A482WSE1</accession>
<dbReference type="PANTHER" id="PTHR10174">
    <property type="entry name" value="ALPHA-TOCOPHEROL TRANSFER PROTEIN-RELATED"/>
    <property type="match status" value="1"/>
</dbReference>
<evidence type="ECO:0000259" key="2">
    <source>
        <dbReference type="PROSITE" id="PS50191"/>
    </source>
</evidence>
<dbReference type="PROSITE" id="PS50191">
    <property type="entry name" value="CRAL_TRIO"/>
    <property type="match status" value="1"/>
</dbReference>
<dbReference type="InterPro" id="IPR001251">
    <property type="entry name" value="CRAL-TRIO_dom"/>
</dbReference>
<feature type="coiled-coil region" evidence="1">
    <location>
        <begin position="42"/>
        <end position="69"/>
    </location>
</feature>
<proteinExistence type="predicted"/>
<dbReference type="CDD" id="cd00170">
    <property type="entry name" value="SEC14"/>
    <property type="match status" value="1"/>
</dbReference>
<dbReference type="FunCoup" id="A0A482WSE1">
    <property type="interactions" value="365"/>
</dbReference>
<dbReference type="SUPFAM" id="SSF46938">
    <property type="entry name" value="CRAL/TRIO N-terminal domain"/>
    <property type="match status" value="1"/>
</dbReference>
<dbReference type="GO" id="GO:0016020">
    <property type="term" value="C:membrane"/>
    <property type="evidence" value="ECO:0007669"/>
    <property type="project" value="TreeGrafter"/>
</dbReference>
<keyword evidence="4" id="KW-1185">Reference proteome</keyword>
<feature type="domain" description="CRAL-TRIO" evidence="2">
    <location>
        <begin position="123"/>
        <end position="285"/>
    </location>
</feature>
<dbReference type="Proteomes" id="UP000291343">
    <property type="component" value="Unassembled WGS sequence"/>
</dbReference>
<comment type="caution">
    <text evidence="3">The sequence shown here is derived from an EMBL/GenBank/DDBJ whole genome shotgun (WGS) entry which is preliminary data.</text>
</comment>
<dbReference type="GO" id="GO:1902936">
    <property type="term" value="F:phosphatidylinositol bisphosphate binding"/>
    <property type="evidence" value="ECO:0007669"/>
    <property type="project" value="TreeGrafter"/>
</dbReference>
<dbReference type="Gene3D" id="3.40.525.10">
    <property type="entry name" value="CRAL-TRIO lipid binding domain"/>
    <property type="match status" value="1"/>
</dbReference>
<dbReference type="InterPro" id="IPR036273">
    <property type="entry name" value="CRAL/TRIO_N_dom_sf"/>
</dbReference>
<evidence type="ECO:0000313" key="3">
    <source>
        <dbReference type="EMBL" id="RZF35940.1"/>
    </source>
</evidence>
<dbReference type="InParanoid" id="A0A482WSE1"/>
<dbReference type="SUPFAM" id="SSF52087">
    <property type="entry name" value="CRAL/TRIO domain"/>
    <property type="match status" value="1"/>
</dbReference>